<feature type="compositionally biased region" description="Basic and acidic residues" evidence="1">
    <location>
        <begin position="676"/>
        <end position="692"/>
    </location>
</feature>
<feature type="compositionally biased region" description="Polar residues" evidence="1">
    <location>
        <begin position="842"/>
        <end position="871"/>
    </location>
</feature>
<proteinExistence type="predicted"/>
<feature type="compositionally biased region" description="Acidic residues" evidence="1">
    <location>
        <begin position="803"/>
        <end position="815"/>
    </location>
</feature>
<keyword evidence="3" id="KW-1185">Reference proteome</keyword>
<feature type="compositionally biased region" description="Polar residues" evidence="1">
    <location>
        <begin position="555"/>
        <end position="570"/>
    </location>
</feature>
<feature type="compositionally biased region" description="Basic and acidic residues" evidence="1">
    <location>
        <begin position="195"/>
        <end position="204"/>
    </location>
</feature>
<dbReference type="EMBL" id="SEYY01001740">
    <property type="protein sequence ID" value="KAB7505122.1"/>
    <property type="molecule type" value="Genomic_DNA"/>
</dbReference>
<feature type="region of interest" description="Disordered" evidence="1">
    <location>
        <begin position="13"/>
        <end position="60"/>
    </location>
</feature>
<feature type="compositionally biased region" description="Pro residues" evidence="1">
    <location>
        <begin position="138"/>
        <end position="159"/>
    </location>
</feature>
<feature type="non-terminal residue" evidence="2">
    <location>
        <position position="890"/>
    </location>
</feature>
<organism evidence="2 3">
    <name type="scientific">Armadillidium nasatum</name>
    <dbReference type="NCBI Taxonomy" id="96803"/>
    <lineage>
        <taxon>Eukaryota</taxon>
        <taxon>Metazoa</taxon>
        <taxon>Ecdysozoa</taxon>
        <taxon>Arthropoda</taxon>
        <taxon>Crustacea</taxon>
        <taxon>Multicrustacea</taxon>
        <taxon>Malacostraca</taxon>
        <taxon>Eumalacostraca</taxon>
        <taxon>Peracarida</taxon>
        <taxon>Isopoda</taxon>
        <taxon>Oniscidea</taxon>
        <taxon>Crinocheta</taxon>
        <taxon>Armadillidiidae</taxon>
        <taxon>Armadillidium</taxon>
    </lineage>
</organism>
<feature type="compositionally biased region" description="Polar residues" evidence="1">
    <location>
        <begin position="730"/>
        <end position="746"/>
    </location>
</feature>
<feature type="compositionally biased region" description="Polar residues" evidence="1">
    <location>
        <begin position="614"/>
        <end position="638"/>
    </location>
</feature>
<evidence type="ECO:0000256" key="1">
    <source>
        <dbReference type="SAM" id="MobiDB-lite"/>
    </source>
</evidence>
<dbReference type="Proteomes" id="UP000326759">
    <property type="component" value="Unassembled WGS sequence"/>
</dbReference>
<gene>
    <name evidence="2" type="ORF">Anas_13043</name>
</gene>
<sequence length="890" mass="97368">MDDRQRQFAQLATALNQYASSGSGGERGGPRDNRNAATDGRSSTGSTSSGSSSNSSGNAAAAALWGDLSRAFQFNYSSFSSGSGWPPPSHQGGSDFHRYGGYSGYNNDGAASDNRNSTLEPRTESRRVPSKGETKATPPLPPELIPSGLRPPPPNPTPPKSSSMSPVRDTSPSGGLTPPHIERDNQYGSSLYASEKSHHPDIRGNDLGGGRSGSESEGDHRVRHKRKQDQPRRQTVIYPNTGHSINLGVHHQSIAGPGGCRVSSASADSSSEDSEEYDALLSRPTDVPSVEALRNSSPVLPLASGDPSTNPLPISQAMSHALSHPFLAAHLNTSHNSLLDRNINKQVDPLPPQYSNNFDTPTSQFINKEHQPHYKEYEHSSHNNMHYHQQTHYQNDGDSKSVANVTSYTKNARDHTSYYRNDGEDIDYNSLSEHLQHIPKEALSKTFPTEQYGISEHHYKESHEGSSYPVSQERSSVKEFNGENNTKTHHYADGRTSTKSPVHDKVQKDRNEESSFEYGCRDLVENREETSSHDHNSSQSDGVGGGSSSKLSQSPNFHSNTVSADNNNEESSLHKSVISSNCENKNKCSPVTLESTVCCSSSLYGSNTSLSLVDTTNTSSSNVQRPSIQNANSSSDSTIAKIFPEPNKSADSSIPKESEIESPHEEAQNSSFSSTENEKEKTEAGKEIEKCSGDSPSENVKEKVSNVKTPSENQVVERLVNGVSSPLLDANSSKEVSVENSQNIEDSSNKENAELFNGSLERLMSPSKKGKRRTEMEMVEETLVDLQNDNKRRTRQKRPVSYVEDETDPVLETNEDMYPLLSPAKKKGKRSKDKLDELTEEASASFNDMKTSSTDASSYQNEGKSAMDNWSNRRSGKVRDLLKIVTCINM</sequence>
<feature type="compositionally biased region" description="Low complexity" evidence="1">
    <location>
        <begin position="36"/>
        <end position="60"/>
    </location>
</feature>
<protein>
    <submittedName>
        <fullName evidence="2">Uncharacterized protein</fullName>
    </submittedName>
</protein>
<reference evidence="2 3" key="1">
    <citation type="journal article" date="2019" name="PLoS Biol.">
        <title>Sex chromosomes control vertical transmission of feminizing Wolbachia symbionts in an isopod.</title>
        <authorList>
            <person name="Becking T."/>
            <person name="Chebbi M.A."/>
            <person name="Giraud I."/>
            <person name="Moumen B."/>
            <person name="Laverre T."/>
            <person name="Caubet Y."/>
            <person name="Peccoud J."/>
            <person name="Gilbert C."/>
            <person name="Cordaux R."/>
        </authorList>
    </citation>
    <scope>NUCLEOTIDE SEQUENCE [LARGE SCALE GENOMIC DNA]</scope>
    <source>
        <strain evidence="2">ANa2</strain>
        <tissue evidence="2">Whole body excluding digestive tract and cuticle</tissue>
    </source>
</reference>
<dbReference type="AlphaFoldDB" id="A0A5N5TF04"/>
<name>A0A5N5TF04_9CRUS</name>
<feature type="region of interest" description="Disordered" evidence="1">
    <location>
        <begin position="459"/>
        <end position="572"/>
    </location>
</feature>
<feature type="compositionally biased region" description="Basic and acidic residues" evidence="1">
    <location>
        <begin position="501"/>
        <end position="536"/>
    </location>
</feature>
<feature type="compositionally biased region" description="Basic and acidic residues" evidence="1">
    <location>
        <begin position="654"/>
        <end position="667"/>
    </location>
</feature>
<feature type="compositionally biased region" description="Basic and acidic residues" evidence="1">
    <location>
        <begin position="121"/>
        <end position="134"/>
    </location>
</feature>
<feature type="region of interest" description="Disordered" evidence="1">
    <location>
        <begin position="76"/>
        <end position="289"/>
    </location>
</feature>
<feature type="compositionally biased region" description="Low complexity" evidence="1">
    <location>
        <begin position="76"/>
        <end position="94"/>
    </location>
</feature>
<comment type="caution">
    <text evidence="2">The sequence shown here is derived from an EMBL/GenBank/DDBJ whole genome shotgun (WGS) entry which is preliminary data.</text>
</comment>
<feature type="region of interest" description="Disordered" evidence="1">
    <location>
        <begin position="614"/>
        <end position="871"/>
    </location>
</feature>
<evidence type="ECO:0000313" key="3">
    <source>
        <dbReference type="Proteomes" id="UP000326759"/>
    </source>
</evidence>
<accession>A0A5N5TF04</accession>
<evidence type="ECO:0000313" key="2">
    <source>
        <dbReference type="EMBL" id="KAB7505122.1"/>
    </source>
</evidence>